<dbReference type="PROSITE" id="PS50157">
    <property type="entry name" value="ZINC_FINGER_C2H2_2"/>
    <property type="match status" value="2"/>
</dbReference>
<keyword evidence="5" id="KW-0547">Nucleotide-binding</keyword>
<evidence type="ECO:0000256" key="11">
    <source>
        <dbReference type="ARBA" id="ARBA00023242"/>
    </source>
</evidence>
<evidence type="ECO:0000313" key="19">
    <source>
        <dbReference type="Proteomes" id="UP000479190"/>
    </source>
</evidence>
<dbReference type="AlphaFoldDB" id="A0A6H5IQR8"/>
<evidence type="ECO:0000256" key="1">
    <source>
        <dbReference type="ARBA" id="ARBA00004123"/>
    </source>
</evidence>
<evidence type="ECO:0000256" key="5">
    <source>
        <dbReference type="ARBA" id="ARBA00022741"/>
    </source>
</evidence>
<feature type="compositionally biased region" description="Basic residues" evidence="14">
    <location>
        <begin position="970"/>
        <end position="980"/>
    </location>
</feature>
<evidence type="ECO:0000259" key="17">
    <source>
        <dbReference type="PROSITE" id="PS51195"/>
    </source>
</evidence>
<accession>A0A6H5IQR8</accession>
<keyword evidence="4" id="KW-0677">Repeat</keyword>
<feature type="region of interest" description="Disordered" evidence="14">
    <location>
        <begin position="150"/>
        <end position="177"/>
    </location>
</feature>
<keyword evidence="3" id="KW-0479">Metal-binding</keyword>
<feature type="compositionally biased region" description="Basic and acidic residues" evidence="14">
    <location>
        <begin position="51"/>
        <end position="61"/>
    </location>
</feature>
<dbReference type="InterPro" id="IPR036236">
    <property type="entry name" value="Znf_C2H2_sf"/>
</dbReference>
<feature type="region of interest" description="Disordered" evidence="14">
    <location>
        <begin position="828"/>
        <end position="909"/>
    </location>
</feature>
<dbReference type="EMBL" id="CADCXV010000942">
    <property type="protein sequence ID" value="CAB0039163.1"/>
    <property type="molecule type" value="Genomic_DNA"/>
</dbReference>
<dbReference type="PROSITE" id="PS51195">
    <property type="entry name" value="Q_MOTIF"/>
    <property type="match status" value="1"/>
</dbReference>
<dbReference type="SMART" id="SM00355">
    <property type="entry name" value="ZnF_C2H2"/>
    <property type="match status" value="2"/>
</dbReference>
<dbReference type="Gene3D" id="3.40.50.300">
    <property type="entry name" value="P-loop containing nucleotide triphosphate hydrolases"/>
    <property type="match status" value="1"/>
</dbReference>
<keyword evidence="15" id="KW-1133">Transmembrane helix</keyword>
<evidence type="ECO:0000313" key="18">
    <source>
        <dbReference type="EMBL" id="CAB0039163.1"/>
    </source>
</evidence>
<reference evidence="18 19" key="1">
    <citation type="submission" date="2020-02" db="EMBL/GenBank/DDBJ databases">
        <authorList>
            <person name="Ferguson B K."/>
        </authorList>
    </citation>
    <scope>NUCLEOTIDE SEQUENCE [LARGE SCALE GENOMIC DNA]</scope>
</reference>
<feature type="region of interest" description="Disordered" evidence="14">
    <location>
        <begin position="15"/>
        <end position="74"/>
    </location>
</feature>
<dbReference type="PANTHER" id="PTHR24394">
    <property type="entry name" value="ZINC FINGER PROTEIN"/>
    <property type="match status" value="1"/>
</dbReference>
<dbReference type="OrthoDB" id="6077919at2759"/>
<feature type="domain" description="C2H2-type" evidence="16">
    <location>
        <begin position="423"/>
        <end position="451"/>
    </location>
</feature>
<feature type="compositionally biased region" description="Basic residues" evidence="14">
    <location>
        <begin position="62"/>
        <end position="74"/>
    </location>
</feature>
<keyword evidence="7" id="KW-0378">Hydrolase</keyword>
<evidence type="ECO:0000256" key="8">
    <source>
        <dbReference type="ARBA" id="ARBA00022806"/>
    </source>
</evidence>
<feature type="transmembrane region" description="Helical" evidence="15">
    <location>
        <begin position="1003"/>
        <end position="1024"/>
    </location>
</feature>
<evidence type="ECO:0000256" key="4">
    <source>
        <dbReference type="ARBA" id="ARBA00022737"/>
    </source>
</evidence>
<organism evidence="18 19">
    <name type="scientific">Trichogramma brassicae</name>
    <dbReference type="NCBI Taxonomy" id="86971"/>
    <lineage>
        <taxon>Eukaryota</taxon>
        <taxon>Metazoa</taxon>
        <taxon>Ecdysozoa</taxon>
        <taxon>Arthropoda</taxon>
        <taxon>Hexapoda</taxon>
        <taxon>Insecta</taxon>
        <taxon>Pterygota</taxon>
        <taxon>Neoptera</taxon>
        <taxon>Endopterygota</taxon>
        <taxon>Hymenoptera</taxon>
        <taxon>Apocrita</taxon>
        <taxon>Proctotrupomorpha</taxon>
        <taxon>Chalcidoidea</taxon>
        <taxon>Trichogrammatidae</taxon>
        <taxon>Trichogramma</taxon>
    </lineage>
</organism>
<feature type="domain" description="DEAD-box RNA helicase Q" evidence="17">
    <location>
        <begin position="664"/>
        <end position="692"/>
    </location>
</feature>
<feature type="compositionally biased region" description="Low complexity" evidence="14">
    <location>
        <begin position="921"/>
        <end position="932"/>
    </location>
</feature>
<evidence type="ECO:0000256" key="15">
    <source>
        <dbReference type="SAM" id="Phobius"/>
    </source>
</evidence>
<gene>
    <name evidence="18" type="ORF">TBRA_LOCUS10920</name>
</gene>
<comment type="subcellular location">
    <subcellularLocation>
        <location evidence="1">Nucleus</location>
    </subcellularLocation>
</comment>
<dbReference type="EC" id="3.6.4.13" evidence="2"/>
<dbReference type="GO" id="GO:0005634">
    <property type="term" value="C:nucleus"/>
    <property type="evidence" value="ECO:0007669"/>
    <property type="project" value="UniProtKB-SubCell"/>
</dbReference>
<feature type="compositionally biased region" description="Basic and acidic residues" evidence="14">
    <location>
        <begin position="853"/>
        <end position="867"/>
    </location>
</feature>
<evidence type="ECO:0000256" key="13">
    <source>
        <dbReference type="PROSITE-ProRule" id="PRU00552"/>
    </source>
</evidence>
<dbReference type="GO" id="GO:0000981">
    <property type="term" value="F:DNA-binding transcription factor activity, RNA polymerase II-specific"/>
    <property type="evidence" value="ECO:0007669"/>
    <property type="project" value="TreeGrafter"/>
</dbReference>
<proteinExistence type="predicted"/>
<evidence type="ECO:0000256" key="2">
    <source>
        <dbReference type="ARBA" id="ARBA00012552"/>
    </source>
</evidence>
<dbReference type="PROSITE" id="PS00028">
    <property type="entry name" value="ZINC_FINGER_C2H2_1"/>
    <property type="match status" value="2"/>
</dbReference>
<feature type="region of interest" description="Disordered" evidence="14">
    <location>
        <begin position="921"/>
        <end position="984"/>
    </location>
</feature>
<evidence type="ECO:0000256" key="3">
    <source>
        <dbReference type="ARBA" id="ARBA00022723"/>
    </source>
</evidence>
<keyword evidence="15" id="KW-0472">Membrane</keyword>
<feature type="domain" description="C2H2-type" evidence="16">
    <location>
        <begin position="394"/>
        <end position="422"/>
    </location>
</feature>
<dbReference type="SUPFAM" id="SSF57667">
    <property type="entry name" value="beta-beta-alpha zinc fingers"/>
    <property type="match status" value="1"/>
</dbReference>
<evidence type="ECO:0000256" key="9">
    <source>
        <dbReference type="ARBA" id="ARBA00022833"/>
    </source>
</evidence>
<dbReference type="GO" id="GO:0003724">
    <property type="term" value="F:RNA helicase activity"/>
    <property type="evidence" value="ECO:0007669"/>
    <property type="project" value="UniProtKB-EC"/>
</dbReference>
<dbReference type="PANTHER" id="PTHR24394:SF44">
    <property type="entry name" value="ZINC FINGER PROTEIN 271-LIKE"/>
    <property type="match status" value="1"/>
</dbReference>
<feature type="region of interest" description="Disordered" evidence="14">
    <location>
        <begin position="198"/>
        <end position="238"/>
    </location>
</feature>
<keyword evidence="9" id="KW-0862">Zinc</keyword>
<dbReference type="Proteomes" id="UP000479190">
    <property type="component" value="Unassembled WGS sequence"/>
</dbReference>
<feature type="compositionally biased region" description="Basic and acidic residues" evidence="14">
    <location>
        <begin position="938"/>
        <end position="957"/>
    </location>
</feature>
<evidence type="ECO:0000256" key="7">
    <source>
        <dbReference type="ARBA" id="ARBA00022801"/>
    </source>
</evidence>
<evidence type="ECO:0000256" key="14">
    <source>
        <dbReference type="SAM" id="MobiDB-lite"/>
    </source>
</evidence>
<dbReference type="Gene3D" id="3.30.160.60">
    <property type="entry name" value="Classic Zinc Finger"/>
    <property type="match status" value="2"/>
</dbReference>
<evidence type="ECO:0000259" key="16">
    <source>
        <dbReference type="PROSITE" id="PS50157"/>
    </source>
</evidence>
<keyword evidence="19" id="KW-1185">Reference proteome</keyword>
<keyword evidence="10" id="KW-0067">ATP-binding</keyword>
<feature type="region of interest" description="Disordered" evidence="14">
    <location>
        <begin position="99"/>
        <end position="118"/>
    </location>
</feature>
<dbReference type="InterPro" id="IPR014014">
    <property type="entry name" value="RNA_helicase_DEAD_Q_motif"/>
</dbReference>
<dbReference type="GO" id="GO:0008270">
    <property type="term" value="F:zinc ion binding"/>
    <property type="evidence" value="ECO:0007669"/>
    <property type="project" value="UniProtKB-KW"/>
</dbReference>
<feature type="compositionally biased region" description="Basic and acidic residues" evidence="14">
    <location>
        <begin position="203"/>
        <end position="220"/>
    </location>
</feature>
<keyword evidence="8" id="KW-0347">Helicase</keyword>
<evidence type="ECO:0000256" key="12">
    <source>
        <dbReference type="PROSITE-ProRule" id="PRU00042"/>
    </source>
</evidence>
<feature type="compositionally biased region" description="Basic and acidic residues" evidence="14">
    <location>
        <begin position="29"/>
        <end position="42"/>
    </location>
</feature>
<evidence type="ECO:0000256" key="6">
    <source>
        <dbReference type="ARBA" id="ARBA00022771"/>
    </source>
</evidence>
<feature type="short sequence motif" description="Q motif" evidence="13">
    <location>
        <begin position="664"/>
        <end position="692"/>
    </location>
</feature>
<keyword evidence="15" id="KW-0812">Transmembrane</keyword>
<keyword evidence="11" id="KW-0539">Nucleus</keyword>
<evidence type="ECO:0000256" key="10">
    <source>
        <dbReference type="ARBA" id="ARBA00022840"/>
    </source>
</evidence>
<sequence length="1025" mass="117345">MGFRPESFRLQSAGHVAEKTAQQQQQLVDIHERPRDSRHDRPAGGGPVRAADVRPQQDLRRLHPRHRQSHHRQSVRLLRHDALFSLVESRLGFNDRQDHRDRLAARRPKKPRRASHDAALRRLRSHLHALGLLHHDPRRAQLRRHPLSRPQLPADQQSHGPHRPAQDSSAPADGLSGRLPSVALLRAVLRRADARRLRHRHDDRRDGQLFRRADVSRERPMPSAGRANGRSRGHRGRPRGEIFSCLGCVDTRARENHKSFGSESIRLTTLFAQVGALATMVFHAFVDCVACEVLMSCVKIRIHRFLPLIKNYFTEYRLLLRFFFNLTFFPMLQSTDISRAVYNSAWYELPGRYSKCFIPTLIQLKYPLRLTAGKFCYMNLVTFMGTIHEGRKDFACDKCDQKFGLAHYLLYHQKTVHEGRKDYVCEKCEKKFGLKHHLLLHQKTVHEGRKDFYWRNKKSMIKVYVFIYEQVQNSKWPEQERIGAYQDGHSTGHGVTMLLNLYYKKPDDWEMMACMLFEIYDGFDVREKICKKIEFVYASKISTQRSQRFLMQQFILMSTIITPSFTAAVYTLSEFFGYLVPASSSGQDQAEYIVRQRFHGARTAADRDGKFCVELNKLKWKWAATVLVLLFIEVQSYYAPTGPVDFKKGQKIDVEASKIKTSEVTWKDFGLHEILLEAVQELKWAKPSLIQQKAIPPAIEGFFDLADKQMDRFQLSLRQIYGHVRLLSLIRQSTELPRRGVCYSSIAVACHTQTQQVKRLPKCVHAVILRAVKNVARHQQAQHRRLGGAYEEFSRRSAAAAPLSAARVFRCLQEPRLRRDRATVEIQRQLPLHADDGRPRRRERQHGVPRSAGRRDATDRRRRDLPAHRQASAPGRRARVRPADRSARPTRTYAAASGGQAQAPRDDQVHAGPVSRLVAGAAGRSGGQRQLGPAHSARRPERGRTERGLSRGDRADAEPVQGTAVGGRQARPHAAAHRGAKPPGGCRELSVAILQVKMKCGDLALTLFAFFILVTRLLELFGFYR</sequence>
<dbReference type="InterPro" id="IPR013087">
    <property type="entry name" value="Znf_C2H2_type"/>
</dbReference>
<dbReference type="GO" id="GO:0005524">
    <property type="term" value="F:ATP binding"/>
    <property type="evidence" value="ECO:0007669"/>
    <property type="project" value="UniProtKB-KW"/>
</dbReference>
<dbReference type="GO" id="GO:0016787">
    <property type="term" value="F:hydrolase activity"/>
    <property type="evidence" value="ECO:0007669"/>
    <property type="project" value="UniProtKB-KW"/>
</dbReference>
<keyword evidence="6 12" id="KW-0863">Zinc-finger</keyword>
<dbReference type="InterPro" id="IPR027417">
    <property type="entry name" value="P-loop_NTPase"/>
</dbReference>
<name>A0A6H5IQR8_9HYME</name>
<protein>
    <recommendedName>
        <fullName evidence="2">RNA helicase</fullName>
        <ecNumber evidence="2">3.6.4.13</ecNumber>
    </recommendedName>
</protein>